<dbReference type="PRINTS" id="PR00344">
    <property type="entry name" value="BCTRLSENSOR"/>
</dbReference>
<feature type="domain" description="PAC" evidence="19">
    <location>
        <begin position="227"/>
        <end position="279"/>
    </location>
</feature>
<dbReference type="InterPro" id="IPR046342">
    <property type="entry name" value="CBS_dom_sf"/>
</dbReference>
<feature type="domain" description="CBS" evidence="20">
    <location>
        <begin position="81"/>
        <end position="142"/>
    </location>
</feature>
<dbReference type="EC" id="2.7.13.3" evidence="3"/>
<keyword evidence="16" id="KW-0129">CBS domain</keyword>
<dbReference type="FunFam" id="3.30.565.10:FF:000006">
    <property type="entry name" value="Sensor histidine kinase WalK"/>
    <property type="match status" value="1"/>
</dbReference>
<name>A0A846H8H3_9CYAN</name>
<evidence type="ECO:0000256" key="13">
    <source>
        <dbReference type="ARBA" id="ARBA00023012"/>
    </source>
</evidence>
<comment type="caution">
    <text evidence="21">The sequence shown here is derived from an EMBL/GenBank/DDBJ whole genome shotgun (WGS) entry which is preliminary data.</text>
</comment>
<gene>
    <name evidence="21" type="ORF">PI95_010070</name>
</gene>
<evidence type="ECO:0000259" key="18">
    <source>
        <dbReference type="PROSITE" id="PS50112"/>
    </source>
</evidence>
<comment type="subcellular location">
    <subcellularLocation>
        <location evidence="2">Cell inner membrane</location>
        <topology evidence="2">Multi-pass membrane protein</topology>
    </subcellularLocation>
</comment>
<reference evidence="21 22" key="1">
    <citation type="journal article" date="2015" name="Genome Announc.">
        <title>Draft Genome Sequence of Cyanobacterium Hassallia byssoidea Strain VB512170, Isolated from Monuments in India.</title>
        <authorList>
            <person name="Singh D."/>
            <person name="Chandrababunaidu M.M."/>
            <person name="Panda A."/>
            <person name="Sen D."/>
            <person name="Bhattacharyya S."/>
            <person name="Adhikary S.P."/>
            <person name="Tripathy S."/>
        </authorList>
    </citation>
    <scope>NUCLEOTIDE SEQUENCE [LARGE SCALE GENOMIC DNA]</scope>
    <source>
        <strain evidence="21 22">VB512170</strain>
    </source>
</reference>
<dbReference type="InterPro" id="IPR052162">
    <property type="entry name" value="Sensor_kinase/Photoreceptor"/>
</dbReference>
<keyword evidence="14" id="KW-0472">Membrane</keyword>
<feature type="domain" description="PAS" evidence="18">
    <location>
        <begin position="692"/>
        <end position="763"/>
    </location>
</feature>
<feature type="domain" description="PAS" evidence="18">
    <location>
        <begin position="280"/>
        <end position="350"/>
    </location>
</feature>
<sequence length="1441" mass="165049">MQALAEFLHLPSIESVIDFSFLTVAPATSVMDAIALLSQEQASAVLVIEDSHTLGWFTPQDVLRLISHEVDLKTTQISQVMNSSVITLKKSDFHDIATALSLLRQHQLSLIPILDEQNELLGLFTFQSICQALETKVKKRDSLESASLVETNEDVFRQLVENICEVFFVRDPKENKILYVSPAYEKIWGRKCDRLYENPLDFTEAIHPEDRDRIIKSIAAQTSGKPYEQEYRILRPDGEVRWIWSRTFPLKNELGEVYRMTGIAQDITLAKQAAELLRESEKRFHTMADSAPVLIWMADTDGLCTFCNQALLEFTGRTQEQELGNGWTDNIHPQEKERCIDTYLSAFNARECFQMEYRLRRADGEYRWLLDKAIPRFTPDNNFAGYIGCCIDITELKQTNEELETHIAERTKIVKQMNRQLVLEMADRQHFEDELRRSQQMLQLVLNNIPQRVFWKDRNSVYLGCNQNFANSVGFDNSEDIVGKTDCDLLCNQQEASFYRKCDAKVMQTNTPEYKIVAPHTRRDGKQTWLETNKVPLHNTEGNVVGILGTFEDITVKRQAELALRETQEQLQAILDHSPAVIYILDTENRFLLINRQYEKLFNITNKEIVGKSVYDTWSKDVADGFAVNNRQVLLNNIPVEAEEVVPQEDGLHTYLSVKFPLLDANGVAYGVCGISTDITERKRTESELRQSEERFRTLVEGVRDYAIFMLSPQGQIASWNFGAQSITGYQEAEIIGQHFSCFQGLEDTSSINEELEIAAATGRFECEGDRIRKDGSHFWANIVITALRDETGLRGFCQFIHDITERKQAEETLLRLRKAIESSSDAIAITDIDGQGVYLNPAFIELFAYTVEELNAASGPSAIFTKKSEFERIFETVQRGESWRGEVSLQTRIGRIVQIDLRADAIKDAAGKIIGTVGIHTDITERKRVEQTLKLRDRAIATCNNGIIICDVKLPDSPLIYVNAAFERTTGYTAVEVIGRNCRFLQGSDTQQPEIKQLRAAIRQEEECTVIIRNYRQDGTLFWNKLNISPVFDVDGVCTHYIGIQTDVSEQQAALRERKLAETILLVLQQRLQYLLDSSPGVIYTCKTSENYRTTFVSENIVAMLGYQAQEFLKSSSFWASHIHPEDAPQVFAQMSRIFEQEQYNHEYRFLHQDGVYRWIYDQAKLVRDRAGNPLEIVGYWADISDRKQLEEELRSALEKEKELNELKSRFISMTSHEFRTPLSTILSSCELLEHYRHKWTQEKQLNHLHRIQNAVKRMTEMFNDVLFISKEEAGKLDYRTQTLDLVQYCRHLVEEVQQNLSCQQYEAQPGPGIAFSSQYQFMPCCMDENLLEHILSNLLSNAIKYSNIDSTVKFTLTFEDERAIFVIQDQGIGIPQEDLPHLYESFHRATNVGNRKGTGLGLAIVKKCVDIHQGEIFVKSELGAGTTFTVILPLNKADD</sequence>
<dbReference type="InterPro" id="IPR000014">
    <property type="entry name" value="PAS"/>
</dbReference>
<evidence type="ECO:0000256" key="14">
    <source>
        <dbReference type="ARBA" id="ARBA00023136"/>
    </source>
</evidence>
<evidence type="ECO:0000259" key="20">
    <source>
        <dbReference type="PROSITE" id="PS51371"/>
    </source>
</evidence>
<evidence type="ECO:0000256" key="4">
    <source>
        <dbReference type="ARBA" id="ARBA00022475"/>
    </source>
</evidence>
<dbReference type="CDD" id="cd00075">
    <property type="entry name" value="HATPase"/>
    <property type="match status" value="1"/>
</dbReference>
<evidence type="ECO:0000256" key="2">
    <source>
        <dbReference type="ARBA" id="ARBA00004429"/>
    </source>
</evidence>
<keyword evidence="8" id="KW-0812">Transmembrane</keyword>
<evidence type="ECO:0000313" key="21">
    <source>
        <dbReference type="EMBL" id="NEU72900.1"/>
    </source>
</evidence>
<dbReference type="GO" id="GO:0006355">
    <property type="term" value="P:regulation of DNA-templated transcription"/>
    <property type="evidence" value="ECO:0007669"/>
    <property type="project" value="InterPro"/>
</dbReference>
<dbReference type="PROSITE" id="PS50109">
    <property type="entry name" value="HIS_KIN"/>
    <property type="match status" value="1"/>
</dbReference>
<feature type="domain" description="PAC" evidence="19">
    <location>
        <begin position="765"/>
        <end position="816"/>
    </location>
</feature>
<dbReference type="FunFam" id="3.30.450.20:FF:000099">
    <property type="entry name" value="Sensory box sensor histidine kinase"/>
    <property type="match status" value="1"/>
</dbReference>
<dbReference type="InterPro" id="IPR003594">
    <property type="entry name" value="HATPase_dom"/>
</dbReference>
<dbReference type="InterPro" id="IPR035965">
    <property type="entry name" value="PAS-like_dom_sf"/>
</dbReference>
<dbReference type="PANTHER" id="PTHR43304:SF1">
    <property type="entry name" value="PAC DOMAIN-CONTAINING PROTEIN"/>
    <property type="match status" value="1"/>
</dbReference>
<dbReference type="Pfam" id="PF00989">
    <property type="entry name" value="PAS"/>
    <property type="match status" value="1"/>
</dbReference>
<dbReference type="GO" id="GO:0000155">
    <property type="term" value="F:phosphorelay sensor kinase activity"/>
    <property type="evidence" value="ECO:0007669"/>
    <property type="project" value="InterPro"/>
</dbReference>
<dbReference type="PANTHER" id="PTHR43304">
    <property type="entry name" value="PHYTOCHROME-LIKE PROTEIN CPH1"/>
    <property type="match status" value="1"/>
</dbReference>
<dbReference type="SMART" id="SM00387">
    <property type="entry name" value="HATPase_c"/>
    <property type="match status" value="1"/>
</dbReference>
<dbReference type="NCBIfam" id="TIGR00229">
    <property type="entry name" value="sensory_box"/>
    <property type="match status" value="8"/>
</dbReference>
<dbReference type="InterPro" id="IPR013767">
    <property type="entry name" value="PAS_fold"/>
</dbReference>
<dbReference type="Pfam" id="PF08447">
    <property type="entry name" value="PAS_3"/>
    <property type="match status" value="3"/>
</dbReference>
<evidence type="ECO:0000256" key="12">
    <source>
        <dbReference type="ARBA" id="ARBA00022989"/>
    </source>
</evidence>
<dbReference type="InterPro" id="IPR036097">
    <property type="entry name" value="HisK_dim/P_sf"/>
</dbReference>
<dbReference type="Gene3D" id="1.10.287.130">
    <property type="match status" value="1"/>
</dbReference>
<dbReference type="Pfam" id="PF13426">
    <property type="entry name" value="PAS_9"/>
    <property type="match status" value="2"/>
</dbReference>
<evidence type="ECO:0000259" key="19">
    <source>
        <dbReference type="PROSITE" id="PS50113"/>
    </source>
</evidence>
<dbReference type="GO" id="GO:0000166">
    <property type="term" value="F:nucleotide binding"/>
    <property type="evidence" value="ECO:0007669"/>
    <property type="project" value="UniProtKB-KW"/>
</dbReference>
<dbReference type="Gene3D" id="3.30.565.10">
    <property type="entry name" value="Histidine kinase-like ATPase, C-terminal domain"/>
    <property type="match status" value="1"/>
</dbReference>
<feature type="domain" description="PAS" evidence="18">
    <location>
        <begin position="933"/>
        <end position="1006"/>
    </location>
</feature>
<dbReference type="InterPro" id="IPR005467">
    <property type="entry name" value="His_kinase_dom"/>
</dbReference>
<dbReference type="PROSITE" id="PS50112">
    <property type="entry name" value="PAS"/>
    <property type="match status" value="7"/>
</dbReference>
<dbReference type="SUPFAM" id="SSF47384">
    <property type="entry name" value="Homodimeric domain of signal transducing histidine kinase"/>
    <property type="match status" value="1"/>
</dbReference>
<feature type="domain" description="PAC" evidence="19">
    <location>
        <begin position="510"/>
        <end position="566"/>
    </location>
</feature>
<dbReference type="InterPro" id="IPR013655">
    <property type="entry name" value="PAS_fold_3"/>
</dbReference>
<keyword evidence="4" id="KW-1003">Cell membrane</keyword>
<evidence type="ECO:0000256" key="8">
    <source>
        <dbReference type="ARBA" id="ARBA00022692"/>
    </source>
</evidence>
<accession>A0A846H8H3</accession>
<dbReference type="Gene3D" id="3.30.450.20">
    <property type="entry name" value="PAS domain"/>
    <property type="match status" value="8"/>
</dbReference>
<evidence type="ECO:0000313" key="22">
    <source>
        <dbReference type="Proteomes" id="UP000031549"/>
    </source>
</evidence>
<dbReference type="Pfam" id="PF02518">
    <property type="entry name" value="HATPase_c"/>
    <property type="match status" value="1"/>
</dbReference>
<feature type="domain" description="PAS" evidence="18">
    <location>
        <begin position="813"/>
        <end position="855"/>
    </location>
</feature>
<dbReference type="Pfam" id="PF00571">
    <property type="entry name" value="CBS"/>
    <property type="match status" value="2"/>
</dbReference>
<feature type="domain" description="PAC" evidence="19">
    <location>
        <begin position="353"/>
        <end position="405"/>
    </location>
</feature>
<keyword evidence="10" id="KW-0547">Nucleotide-binding</keyword>
<feature type="domain" description="PAC" evidence="19">
    <location>
        <begin position="1005"/>
        <end position="1061"/>
    </location>
</feature>
<dbReference type="InterPro" id="IPR036890">
    <property type="entry name" value="HATPase_C_sf"/>
</dbReference>
<evidence type="ECO:0000256" key="5">
    <source>
        <dbReference type="ARBA" id="ARBA00022519"/>
    </source>
</evidence>
<feature type="domain" description="PAS" evidence="18">
    <location>
        <begin position="567"/>
        <end position="616"/>
    </location>
</feature>
<keyword evidence="7" id="KW-0808">Transferase</keyword>
<evidence type="ECO:0000256" key="16">
    <source>
        <dbReference type="PROSITE-ProRule" id="PRU00703"/>
    </source>
</evidence>
<feature type="domain" description="Histidine kinase" evidence="17">
    <location>
        <begin position="1215"/>
        <end position="1438"/>
    </location>
</feature>
<feature type="domain" description="PAC" evidence="19">
    <location>
        <begin position="884"/>
        <end position="936"/>
    </location>
</feature>
<dbReference type="FunFam" id="2.10.70.100:FF:000001">
    <property type="entry name" value="Sensory transduction histidine kinase"/>
    <property type="match status" value="1"/>
</dbReference>
<dbReference type="SUPFAM" id="SSF55785">
    <property type="entry name" value="PYP-like sensor domain (PAS domain)"/>
    <property type="match status" value="8"/>
</dbReference>
<keyword evidence="9" id="KW-0677">Repeat</keyword>
<dbReference type="PROSITE" id="PS51371">
    <property type="entry name" value="CBS"/>
    <property type="match status" value="2"/>
</dbReference>
<dbReference type="InterPro" id="IPR000644">
    <property type="entry name" value="CBS_dom"/>
</dbReference>
<dbReference type="SUPFAM" id="SSF54631">
    <property type="entry name" value="CBS-domain pair"/>
    <property type="match status" value="1"/>
</dbReference>
<evidence type="ECO:0000256" key="6">
    <source>
        <dbReference type="ARBA" id="ARBA00022553"/>
    </source>
</evidence>
<keyword evidence="12" id="KW-1133">Transmembrane helix</keyword>
<dbReference type="InterPro" id="IPR001610">
    <property type="entry name" value="PAC"/>
</dbReference>
<dbReference type="Pfam" id="PF08448">
    <property type="entry name" value="PAS_4"/>
    <property type="match status" value="2"/>
</dbReference>
<evidence type="ECO:0000256" key="10">
    <source>
        <dbReference type="ARBA" id="ARBA00022741"/>
    </source>
</evidence>
<evidence type="ECO:0000256" key="15">
    <source>
        <dbReference type="ARBA" id="ARBA00055745"/>
    </source>
</evidence>
<dbReference type="Gene3D" id="3.10.580.10">
    <property type="entry name" value="CBS-domain"/>
    <property type="match status" value="1"/>
</dbReference>
<dbReference type="InterPro" id="IPR013656">
    <property type="entry name" value="PAS_4"/>
</dbReference>
<evidence type="ECO:0000256" key="1">
    <source>
        <dbReference type="ARBA" id="ARBA00000085"/>
    </source>
</evidence>
<dbReference type="Proteomes" id="UP000031549">
    <property type="component" value="Unassembled WGS sequence"/>
</dbReference>
<dbReference type="SMART" id="SM00091">
    <property type="entry name" value="PAS"/>
    <property type="match status" value="8"/>
</dbReference>
<organism evidence="21 22">
    <name type="scientific">Hassallia byssoidea VB512170</name>
    <dbReference type="NCBI Taxonomy" id="1304833"/>
    <lineage>
        <taxon>Bacteria</taxon>
        <taxon>Bacillati</taxon>
        <taxon>Cyanobacteriota</taxon>
        <taxon>Cyanophyceae</taxon>
        <taxon>Nostocales</taxon>
        <taxon>Tolypothrichaceae</taxon>
        <taxon>Hassallia</taxon>
    </lineage>
</organism>
<dbReference type="SUPFAM" id="SSF55874">
    <property type="entry name" value="ATPase domain of HSP90 chaperone/DNA topoisomerase II/histidine kinase"/>
    <property type="match status" value="1"/>
</dbReference>
<dbReference type="InterPro" id="IPR003661">
    <property type="entry name" value="HisK_dim/P_dom"/>
</dbReference>
<keyword evidence="11" id="KW-0418">Kinase</keyword>
<evidence type="ECO:0000259" key="17">
    <source>
        <dbReference type="PROSITE" id="PS50109"/>
    </source>
</evidence>
<dbReference type="SMART" id="SM00086">
    <property type="entry name" value="PAC"/>
    <property type="match status" value="7"/>
</dbReference>
<dbReference type="GO" id="GO:0005886">
    <property type="term" value="C:plasma membrane"/>
    <property type="evidence" value="ECO:0007669"/>
    <property type="project" value="UniProtKB-SubCell"/>
</dbReference>
<comment type="catalytic activity">
    <reaction evidence="1">
        <text>ATP + protein L-histidine = ADP + protein N-phospho-L-histidine.</text>
        <dbReference type="EC" id="2.7.13.3"/>
    </reaction>
</comment>
<feature type="domain" description="PAS" evidence="18">
    <location>
        <begin position="1069"/>
        <end position="1143"/>
    </location>
</feature>
<keyword evidence="6" id="KW-0597">Phosphoprotein</keyword>
<comment type="function">
    <text evidence="15">Photoreceptor which exists in two forms that are reversibly interconvertible by light: the R form that absorbs maximally in the red region of the spectrum and the FR form that absorbs maximally in the far-red region.</text>
</comment>
<dbReference type="InterPro" id="IPR004358">
    <property type="entry name" value="Sig_transdc_His_kin-like_C"/>
</dbReference>
<dbReference type="Pfam" id="PF00512">
    <property type="entry name" value="HisKA"/>
    <property type="match status" value="1"/>
</dbReference>
<dbReference type="CDD" id="cd00082">
    <property type="entry name" value="HisKA"/>
    <property type="match status" value="1"/>
</dbReference>
<dbReference type="PROSITE" id="PS50113">
    <property type="entry name" value="PAC"/>
    <property type="match status" value="8"/>
</dbReference>
<proteinExistence type="predicted"/>
<dbReference type="CDD" id="cd00130">
    <property type="entry name" value="PAS"/>
    <property type="match status" value="7"/>
</dbReference>
<dbReference type="SMART" id="SM00116">
    <property type="entry name" value="CBS"/>
    <property type="match status" value="2"/>
</dbReference>
<keyword evidence="22" id="KW-1185">Reference proteome</keyword>
<evidence type="ECO:0000256" key="7">
    <source>
        <dbReference type="ARBA" id="ARBA00022679"/>
    </source>
</evidence>
<feature type="domain" description="PAC" evidence="19">
    <location>
        <begin position="640"/>
        <end position="691"/>
    </location>
</feature>
<evidence type="ECO:0000256" key="3">
    <source>
        <dbReference type="ARBA" id="ARBA00012438"/>
    </source>
</evidence>
<dbReference type="EMBL" id="JTCM02000015">
    <property type="protein sequence ID" value="NEU72900.1"/>
    <property type="molecule type" value="Genomic_DNA"/>
</dbReference>
<dbReference type="SMART" id="SM00388">
    <property type="entry name" value="HisKA"/>
    <property type="match status" value="1"/>
</dbReference>
<keyword evidence="5" id="KW-0997">Cell inner membrane</keyword>
<evidence type="ECO:0000256" key="9">
    <source>
        <dbReference type="ARBA" id="ARBA00022737"/>
    </source>
</evidence>
<dbReference type="CDD" id="cd04620">
    <property type="entry name" value="CBS_two-component_sensor_histidine_kinase_repeat1"/>
    <property type="match status" value="1"/>
</dbReference>
<protein>
    <recommendedName>
        <fullName evidence="3">histidine kinase</fullName>
        <ecNumber evidence="3">2.7.13.3</ecNumber>
    </recommendedName>
</protein>
<feature type="domain" description="PAS" evidence="18">
    <location>
        <begin position="152"/>
        <end position="225"/>
    </location>
</feature>
<feature type="domain" description="PAC" evidence="19">
    <location>
        <begin position="1145"/>
        <end position="1197"/>
    </location>
</feature>
<feature type="domain" description="CBS" evidence="20">
    <location>
        <begin position="17"/>
        <end position="72"/>
    </location>
</feature>
<evidence type="ECO:0000256" key="11">
    <source>
        <dbReference type="ARBA" id="ARBA00022777"/>
    </source>
</evidence>
<keyword evidence="13" id="KW-0902">Two-component regulatory system</keyword>
<dbReference type="InterPro" id="IPR000700">
    <property type="entry name" value="PAS-assoc_C"/>
</dbReference>